<reference evidence="1 2" key="1">
    <citation type="submission" date="2019-02" db="EMBL/GenBank/DDBJ databases">
        <title>Deep-cultivation of Planctomycetes and their phenomic and genomic characterization uncovers novel biology.</title>
        <authorList>
            <person name="Wiegand S."/>
            <person name="Jogler M."/>
            <person name="Boedeker C."/>
            <person name="Pinto D."/>
            <person name="Vollmers J."/>
            <person name="Rivas-Marin E."/>
            <person name="Kohn T."/>
            <person name="Peeters S.H."/>
            <person name="Heuer A."/>
            <person name="Rast P."/>
            <person name="Oberbeckmann S."/>
            <person name="Bunk B."/>
            <person name="Jeske O."/>
            <person name="Meyerdierks A."/>
            <person name="Storesund J.E."/>
            <person name="Kallscheuer N."/>
            <person name="Luecker S."/>
            <person name="Lage O.M."/>
            <person name="Pohl T."/>
            <person name="Merkel B.J."/>
            <person name="Hornburger P."/>
            <person name="Mueller R.-W."/>
            <person name="Bruemmer F."/>
            <person name="Labrenz M."/>
            <person name="Spormann A.M."/>
            <person name="Op den Camp H."/>
            <person name="Overmann J."/>
            <person name="Amann R."/>
            <person name="Jetten M.S.M."/>
            <person name="Mascher T."/>
            <person name="Medema M.H."/>
            <person name="Devos D.P."/>
            <person name="Kaster A.-K."/>
            <person name="Ovreas L."/>
            <person name="Rohde M."/>
            <person name="Galperin M.Y."/>
            <person name="Jogler C."/>
        </authorList>
    </citation>
    <scope>NUCLEOTIDE SEQUENCE [LARGE SCALE GENOMIC DNA]</scope>
    <source>
        <strain evidence="1 2">I41</strain>
    </source>
</reference>
<evidence type="ECO:0000313" key="1">
    <source>
        <dbReference type="EMBL" id="QDT75257.1"/>
    </source>
</evidence>
<evidence type="ECO:0000313" key="2">
    <source>
        <dbReference type="Proteomes" id="UP000317909"/>
    </source>
</evidence>
<gene>
    <name evidence="1" type="ORF">I41_44670</name>
</gene>
<accession>A0A517U3R2</accession>
<sequence length="56" mass="6251">MYWVAHTQSAWKRAPAVARGLGHRRLAAGGKLCGLRRGISICRAKRFDHLVRIGKP</sequence>
<dbReference type="EMBL" id="CP036339">
    <property type="protein sequence ID" value="QDT75257.1"/>
    <property type="molecule type" value="Genomic_DNA"/>
</dbReference>
<dbReference type="KEGG" id="llh:I41_44670"/>
<dbReference type="Proteomes" id="UP000317909">
    <property type="component" value="Chromosome"/>
</dbReference>
<proteinExistence type="predicted"/>
<name>A0A517U3R2_9BACT</name>
<organism evidence="1 2">
    <name type="scientific">Lacipirellula limnantheis</name>
    <dbReference type="NCBI Taxonomy" id="2528024"/>
    <lineage>
        <taxon>Bacteria</taxon>
        <taxon>Pseudomonadati</taxon>
        <taxon>Planctomycetota</taxon>
        <taxon>Planctomycetia</taxon>
        <taxon>Pirellulales</taxon>
        <taxon>Lacipirellulaceae</taxon>
        <taxon>Lacipirellula</taxon>
    </lineage>
</organism>
<protein>
    <submittedName>
        <fullName evidence="1">Uncharacterized protein</fullName>
    </submittedName>
</protein>
<keyword evidence="2" id="KW-1185">Reference proteome</keyword>
<dbReference type="AlphaFoldDB" id="A0A517U3R2"/>